<sequence length="53" mass="6553">MVKIFRKDAIHKFDRFFRFFLFFSMTSMISENPECLTETENAAKFYQRENILY</sequence>
<dbReference type="PATRIC" id="fig|1218565.3.peg.527"/>
<name>M6DGF4_9LEPT</name>
<protein>
    <submittedName>
        <fullName evidence="1">Uncharacterized protein</fullName>
    </submittedName>
</protein>
<accession>M6DGF4</accession>
<dbReference type="AlphaFoldDB" id="M6DGF4"/>
<evidence type="ECO:0000313" key="1">
    <source>
        <dbReference type="EMBL" id="EMJ97610.1"/>
    </source>
</evidence>
<comment type="caution">
    <text evidence="1">The sequence shown here is derived from an EMBL/GenBank/DDBJ whole genome shotgun (WGS) entry which is preliminary data.</text>
</comment>
<organism evidence="1 2">
    <name type="scientific">Leptospira alstonii serovar Sichuan str. 79601</name>
    <dbReference type="NCBI Taxonomy" id="1218565"/>
    <lineage>
        <taxon>Bacteria</taxon>
        <taxon>Pseudomonadati</taxon>
        <taxon>Spirochaetota</taxon>
        <taxon>Spirochaetia</taxon>
        <taxon>Leptospirales</taxon>
        <taxon>Leptospiraceae</taxon>
        <taxon>Leptospira</taxon>
    </lineage>
</organism>
<dbReference type="Proteomes" id="UP000011988">
    <property type="component" value="Unassembled WGS sequence"/>
</dbReference>
<gene>
    <name evidence="1" type="ORF">LEP1GSC194_2957</name>
</gene>
<dbReference type="EMBL" id="ANIK01000008">
    <property type="protein sequence ID" value="EMJ97610.1"/>
    <property type="molecule type" value="Genomic_DNA"/>
</dbReference>
<proteinExistence type="predicted"/>
<evidence type="ECO:0000313" key="2">
    <source>
        <dbReference type="Proteomes" id="UP000011988"/>
    </source>
</evidence>
<reference evidence="1 2" key="1">
    <citation type="submission" date="2013-01" db="EMBL/GenBank/DDBJ databases">
        <authorList>
            <person name="Harkins D.M."/>
            <person name="Durkin A.S."/>
            <person name="Brinkac L.M."/>
            <person name="Haft D.H."/>
            <person name="Selengut J.D."/>
            <person name="Sanka R."/>
            <person name="DePew J."/>
            <person name="Purushe J."/>
            <person name="Galloway R.L."/>
            <person name="Vinetz J.M."/>
            <person name="Sutton G.G."/>
            <person name="Nierman W.C."/>
            <person name="Fouts D.E."/>
        </authorList>
    </citation>
    <scope>NUCLEOTIDE SEQUENCE [LARGE SCALE GENOMIC DNA]</scope>
    <source>
        <strain evidence="1 2">79601</strain>
    </source>
</reference>